<name>A0A1X7V4M3_AMPQE</name>
<feature type="compositionally biased region" description="Pro residues" evidence="2">
    <location>
        <begin position="88"/>
        <end position="100"/>
    </location>
</feature>
<protein>
    <submittedName>
        <fullName evidence="3">Uncharacterized protein</fullName>
    </submittedName>
</protein>
<dbReference type="EnsemblMetazoa" id="Aqu2.1.35205_001">
    <property type="protein sequence ID" value="Aqu2.1.35205_001"/>
    <property type="gene ID" value="Aqu2.1.35205"/>
</dbReference>
<dbReference type="Proteomes" id="UP000007879">
    <property type="component" value="Unassembled WGS sequence"/>
</dbReference>
<dbReference type="AlphaFoldDB" id="A0A1X7V4M3"/>
<dbReference type="InParanoid" id="A0A1X7V4M3"/>
<organism evidence="3">
    <name type="scientific">Amphimedon queenslandica</name>
    <name type="common">Sponge</name>
    <dbReference type="NCBI Taxonomy" id="400682"/>
    <lineage>
        <taxon>Eukaryota</taxon>
        <taxon>Metazoa</taxon>
        <taxon>Porifera</taxon>
        <taxon>Demospongiae</taxon>
        <taxon>Heteroscleromorpha</taxon>
        <taxon>Haplosclerida</taxon>
        <taxon>Niphatidae</taxon>
        <taxon>Amphimedon</taxon>
    </lineage>
</organism>
<gene>
    <name evidence="3" type="primary">109581142</name>
</gene>
<dbReference type="KEGG" id="aqu:109581142"/>
<dbReference type="EnsemblMetazoa" id="XM_019994948.1">
    <property type="protein sequence ID" value="XP_019850507.1"/>
    <property type="gene ID" value="LOC109581142"/>
</dbReference>
<sequence>MISSTSFSSGLSKVGLEQQQQKEKAVQQSATPKTKKKRFLTLSRPSSSSSSSRKSSKDSEAIGETLTSSLRPKLPSPTVPGSKFATLPRPPKPSKAPPPSTTTSKPPSHLGATPPKKRLPFSLTSKSSSSSKSETSPKPPKPVKASNLSFSELKKQHQVLLQEVDSLKTRLAEESKGHETKLQEIQGRLEESEITVNILRQEAERKDALLLDKNEQIKELQAKLDRTAFDKERLLMVIESVQRDALTGEPIFNDNNLWQAARDENRSKVQHYTTLLDTMMNTLISTNDQLEEQEHYIKKSSQLVPQT</sequence>
<accession>A0A1X7V4M3</accession>
<evidence type="ECO:0000313" key="4">
    <source>
        <dbReference type="Proteomes" id="UP000007879"/>
    </source>
</evidence>
<keyword evidence="4" id="KW-1185">Reference proteome</keyword>
<feature type="compositionally biased region" description="Low complexity" evidence="2">
    <location>
        <begin position="43"/>
        <end position="53"/>
    </location>
</feature>
<feature type="compositionally biased region" description="Low complexity" evidence="2">
    <location>
        <begin position="122"/>
        <end position="136"/>
    </location>
</feature>
<proteinExistence type="predicted"/>
<evidence type="ECO:0000313" key="3">
    <source>
        <dbReference type="EnsemblMetazoa" id="Aqu2.1.35205_001"/>
    </source>
</evidence>
<reference evidence="4" key="1">
    <citation type="journal article" date="2010" name="Nature">
        <title>The Amphimedon queenslandica genome and the evolution of animal complexity.</title>
        <authorList>
            <person name="Srivastava M."/>
            <person name="Simakov O."/>
            <person name="Chapman J."/>
            <person name="Fahey B."/>
            <person name="Gauthier M.E."/>
            <person name="Mitros T."/>
            <person name="Richards G.S."/>
            <person name="Conaco C."/>
            <person name="Dacre M."/>
            <person name="Hellsten U."/>
            <person name="Larroux C."/>
            <person name="Putnam N.H."/>
            <person name="Stanke M."/>
            <person name="Adamska M."/>
            <person name="Darling A."/>
            <person name="Degnan S.M."/>
            <person name="Oakley T.H."/>
            <person name="Plachetzki D.C."/>
            <person name="Zhai Y."/>
            <person name="Adamski M."/>
            <person name="Calcino A."/>
            <person name="Cummins S.F."/>
            <person name="Goodstein D.M."/>
            <person name="Harris C."/>
            <person name="Jackson D.J."/>
            <person name="Leys S.P."/>
            <person name="Shu S."/>
            <person name="Woodcroft B.J."/>
            <person name="Vervoort M."/>
            <person name="Kosik K.S."/>
            <person name="Manning G."/>
            <person name="Degnan B.M."/>
            <person name="Rokhsar D.S."/>
        </authorList>
    </citation>
    <scope>NUCLEOTIDE SEQUENCE [LARGE SCALE GENOMIC DNA]</scope>
</reference>
<feature type="compositionally biased region" description="Polar residues" evidence="2">
    <location>
        <begin position="1"/>
        <end position="11"/>
    </location>
</feature>
<evidence type="ECO:0000256" key="1">
    <source>
        <dbReference type="SAM" id="Coils"/>
    </source>
</evidence>
<feature type="coiled-coil region" evidence="1">
    <location>
        <begin position="150"/>
        <end position="223"/>
    </location>
</feature>
<reference evidence="3" key="2">
    <citation type="submission" date="2017-05" db="UniProtKB">
        <authorList>
            <consortium name="EnsemblMetazoa"/>
        </authorList>
    </citation>
    <scope>IDENTIFICATION</scope>
</reference>
<keyword evidence="1" id="KW-0175">Coiled coil</keyword>
<feature type="region of interest" description="Disordered" evidence="2">
    <location>
        <begin position="1"/>
        <end position="145"/>
    </location>
</feature>
<evidence type="ECO:0000256" key="2">
    <source>
        <dbReference type="SAM" id="MobiDB-lite"/>
    </source>
</evidence>